<sequence>MRELRIDIVSDTHGLLTDELKRELRGADHIVHAGDICSTADYQMLRTIAPLHACLGNNDYAGQYGPGVERLVTFNIDGVRFQVCHHKERLKPAGADVCVYGHTHRPSIERADVGGKRGRRAGRSIAARLGVSDFGATPSQPYDETPLDEPVGALLINPGSPSAPRTSLGPTIGRLWIRDGVVENPQIVQLPLSEAQQASPWFMSF</sequence>
<name>A0ABT6ZJ79_9ACTN</name>
<accession>A0ABT6ZJ79</accession>
<evidence type="ECO:0000256" key="1">
    <source>
        <dbReference type="ARBA" id="ARBA00008950"/>
    </source>
</evidence>
<evidence type="ECO:0000313" key="3">
    <source>
        <dbReference type="EMBL" id="MDJ1129108.1"/>
    </source>
</evidence>
<proteinExistence type="inferred from homology"/>
<dbReference type="SUPFAM" id="SSF56300">
    <property type="entry name" value="Metallo-dependent phosphatases"/>
    <property type="match status" value="1"/>
</dbReference>
<reference evidence="3" key="1">
    <citation type="submission" date="2023-05" db="EMBL/GenBank/DDBJ databases">
        <title>[olsenella] sp. nov., isolated from a pig farm feces dump.</title>
        <authorList>
            <person name="Chang Y.-H."/>
        </authorList>
    </citation>
    <scope>NUCLEOTIDE SEQUENCE</scope>
    <source>
        <strain evidence="3">YH-ols2217</strain>
    </source>
</reference>
<dbReference type="Proteomes" id="UP001431693">
    <property type="component" value="Unassembled WGS sequence"/>
</dbReference>
<dbReference type="EMBL" id="JASJEX010000002">
    <property type="protein sequence ID" value="MDJ1129108.1"/>
    <property type="molecule type" value="Genomic_DNA"/>
</dbReference>
<dbReference type="InterPro" id="IPR029052">
    <property type="entry name" value="Metallo-depent_PP-like"/>
</dbReference>
<evidence type="ECO:0000259" key="2">
    <source>
        <dbReference type="Pfam" id="PF12850"/>
    </source>
</evidence>
<dbReference type="InterPro" id="IPR024654">
    <property type="entry name" value="Calcineurin-like_PHP_lpxH"/>
</dbReference>
<organism evidence="3 4">
    <name type="scientific">Kribbibacterium absianum</name>
    <dbReference type="NCBI Taxonomy" id="3044210"/>
    <lineage>
        <taxon>Bacteria</taxon>
        <taxon>Bacillati</taxon>
        <taxon>Actinomycetota</taxon>
        <taxon>Coriobacteriia</taxon>
        <taxon>Coriobacteriales</taxon>
        <taxon>Kribbibacteriaceae</taxon>
        <taxon>Kribbibacterium</taxon>
    </lineage>
</organism>
<protein>
    <submittedName>
        <fullName evidence="3">Metallophosphoesterase family protein</fullName>
    </submittedName>
</protein>
<feature type="domain" description="Calcineurin-like phosphoesterase" evidence="2">
    <location>
        <begin position="5"/>
        <end position="177"/>
    </location>
</feature>
<comment type="similarity">
    <text evidence="1">Belongs to the metallophosphoesterase superfamily. YfcE family.</text>
</comment>
<gene>
    <name evidence="3" type="ORF">QJ043_03290</name>
</gene>
<dbReference type="RefSeq" id="WP_283713842.1">
    <property type="nucleotide sequence ID" value="NZ_JASJEW010000007.1"/>
</dbReference>
<keyword evidence="4" id="KW-1185">Reference proteome</keyword>
<dbReference type="Gene3D" id="3.60.21.10">
    <property type="match status" value="1"/>
</dbReference>
<evidence type="ECO:0000313" key="4">
    <source>
        <dbReference type="Proteomes" id="UP001431693"/>
    </source>
</evidence>
<comment type="caution">
    <text evidence="3">The sequence shown here is derived from an EMBL/GenBank/DDBJ whole genome shotgun (WGS) entry which is preliminary data.</text>
</comment>
<dbReference type="Pfam" id="PF12850">
    <property type="entry name" value="Metallophos_2"/>
    <property type="match status" value="1"/>
</dbReference>